<gene>
    <name evidence="2" type="ORF">ACFQ11_18660</name>
</gene>
<feature type="transmembrane region" description="Helical" evidence="1">
    <location>
        <begin position="50"/>
        <end position="68"/>
    </location>
</feature>
<keyword evidence="1" id="KW-1133">Transmembrane helix</keyword>
<name>A0ABW3EU44_9ACTN</name>
<dbReference type="Proteomes" id="UP001596972">
    <property type="component" value="Unassembled WGS sequence"/>
</dbReference>
<evidence type="ECO:0000256" key="1">
    <source>
        <dbReference type="SAM" id="Phobius"/>
    </source>
</evidence>
<comment type="caution">
    <text evidence="2">The sequence shown here is derived from an EMBL/GenBank/DDBJ whole genome shotgun (WGS) entry which is preliminary data.</text>
</comment>
<sequence length="126" mass="13055">METTTRAPLPPAVLAALVLLPPPVLAWVLWQVGPEHITVTVNPGLVPLYWTPPALALASMGVAARGAHVRLRRGHPGHRAVTVTAVLGLLMLLPMLLFALACLLCSSIGQVDGGWAPEGPPTGIGA</sequence>
<accession>A0ABW3EU44</accession>
<protein>
    <submittedName>
        <fullName evidence="2">Uncharacterized protein</fullName>
    </submittedName>
</protein>
<evidence type="ECO:0000313" key="3">
    <source>
        <dbReference type="Proteomes" id="UP001596972"/>
    </source>
</evidence>
<proteinExistence type="predicted"/>
<feature type="transmembrane region" description="Helical" evidence="1">
    <location>
        <begin position="80"/>
        <end position="101"/>
    </location>
</feature>
<keyword evidence="1" id="KW-0812">Transmembrane</keyword>
<keyword evidence="3" id="KW-1185">Reference proteome</keyword>
<dbReference type="EMBL" id="JBHTJA010000035">
    <property type="protein sequence ID" value="MFD0902428.1"/>
    <property type="molecule type" value="Genomic_DNA"/>
</dbReference>
<evidence type="ECO:0000313" key="2">
    <source>
        <dbReference type="EMBL" id="MFD0902428.1"/>
    </source>
</evidence>
<dbReference type="RefSeq" id="WP_378300200.1">
    <property type="nucleotide sequence ID" value="NZ_JBHTJA010000035.1"/>
</dbReference>
<keyword evidence="1" id="KW-0472">Membrane</keyword>
<reference evidence="3" key="1">
    <citation type="journal article" date="2019" name="Int. J. Syst. Evol. Microbiol.">
        <title>The Global Catalogue of Microorganisms (GCM) 10K type strain sequencing project: providing services to taxonomists for standard genome sequencing and annotation.</title>
        <authorList>
            <consortium name="The Broad Institute Genomics Platform"/>
            <consortium name="The Broad Institute Genome Sequencing Center for Infectious Disease"/>
            <person name="Wu L."/>
            <person name="Ma J."/>
        </authorList>
    </citation>
    <scope>NUCLEOTIDE SEQUENCE [LARGE SCALE GENOMIC DNA]</scope>
    <source>
        <strain evidence="3">JCM 31202</strain>
    </source>
</reference>
<organism evidence="2 3">
    <name type="scientific">Actinomadura sediminis</name>
    <dbReference type="NCBI Taxonomy" id="1038904"/>
    <lineage>
        <taxon>Bacteria</taxon>
        <taxon>Bacillati</taxon>
        <taxon>Actinomycetota</taxon>
        <taxon>Actinomycetes</taxon>
        <taxon>Streptosporangiales</taxon>
        <taxon>Thermomonosporaceae</taxon>
        <taxon>Actinomadura</taxon>
    </lineage>
</organism>